<dbReference type="OrthoDB" id="445341at2759"/>
<protein>
    <submittedName>
        <fullName evidence="5">Isochorismatase family protein</fullName>
    </submittedName>
</protein>
<dbReference type="Gene3D" id="1.20.1050.10">
    <property type="match status" value="1"/>
</dbReference>
<dbReference type="CDD" id="cd00431">
    <property type="entry name" value="cysteine_hydrolases"/>
    <property type="match status" value="1"/>
</dbReference>
<dbReference type="Pfam" id="PF13532">
    <property type="entry name" value="2OG-FeII_Oxy_2"/>
    <property type="match status" value="1"/>
</dbReference>
<name>A0A364MTN7_STELY</name>
<feature type="region of interest" description="Disordered" evidence="2">
    <location>
        <begin position="737"/>
        <end position="767"/>
    </location>
</feature>
<feature type="region of interest" description="Disordered" evidence="2">
    <location>
        <begin position="328"/>
        <end position="580"/>
    </location>
</feature>
<feature type="domain" description="Fe2OG dioxygenase" evidence="4">
    <location>
        <begin position="696"/>
        <end position="823"/>
    </location>
</feature>
<organism evidence="5 6">
    <name type="scientific">Stemphylium lycopersici</name>
    <name type="common">Tomato gray leaf spot disease fungus</name>
    <name type="synonym">Thyrospora lycopersici</name>
    <dbReference type="NCBI Taxonomy" id="183478"/>
    <lineage>
        <taxon>Eukaryota</taxon>
        <taxon>Fungi</taxon>
        <taxon>Dikarya</taxon>
        <taxon>Ascomycota</taxon>
        <taxon>Pezizomycotina</taxon>
        <taxon>Dothideomycetes</taxon>
        <taxon>Pleosporomycetidae</taxon>
        <taxon>Pleosporales</taxon>
        <taxon>Pleosporineae</taxon>
        <taxon>Pleosporaceae</taxon>
        <taxon>Stemphylium</taxon>
    </lineage>
</organism>
<dbReference type="SUPFAM" id="SSF47616">
    <property type="entry name" value="GST C-terminal domain-like"/>
    <property type="match status" value="1"/>
</dbReference>
<dbReference type="Gene3D" id="3.40.50.850">
    <property type="entry name" value="Isochorismatase-like"/>
    <property type="match status" value="1"/>
</dbReference>
<feature type="compositionally biased region" description="Basic and acidic residues" evidence="2">
    <location>
        <begin position="452"/>
        <end position="463"/>
    </location>
</feature>
<dbReference type="InterPro" id="IPR027450">
    <property type="entry name" value="AlkB-like"/>
</dbReference>
<dbReference type="InterPro" id="IPR037151">
    <property type="entry name" value="AlkB-like_sf"/>
</dbReference>
<evidence type="ECO:0000313" key="6">
    <source>
        <dbReference type="Proteomes" id="UP000249619"/>
    </source>
</evidence>
<proteinExistence type="inferred from homology"/>
<dbReference type="PANTHER" id="PTHR31212:SF5">
    <property type="entry name" value="ISOCHORISMATASE FAMILY PROTEIN FAMILY (AFU_ORTHOLOGUE AFUA_3G14500)"/>
    <property type="match status" value="1"/>
</dbReference>
<comment type="similarity">
    <text evidence="1">Belongs to the isochorismatase family.</text>
</comment>
<dbReference type="InterPro" id="IPR010987">
    <property type="entry name" value="Glutathione-S-Trfase_C-like"/>
</dbReference>
<dbReference type="PANTHER" id="PTHR31212">
    <property type="entry name" value="ALPHA-KETOGLUTARATE-DEPENDENT DIOXYGENASE ALKB HOMOLOG 3"/>
    <property type="match status" value="1"/>
</dbReference>
<evidence type="ECO:0000259" key="4">
    <source>
        <dbReference type="PROSITE" id="PS51471"/>
    </source>
</evidence>
<evidence type="ECO:0000256" key="1">
    <source>
        <dbReference type="ARBA" id="ARBA00006336"/>
    </source>
</evidence>
<feature type="compositionally biased region" description="Basic residues" evidence="2">
    <location>
        <begin position="375"/>
        <end position="394"/>
    </location>
</feature>
<dbReference type="EMBL" id="QGDH01000203">
    <property type="protein sequence ID" value="RAR02769.1"/>
    <property type="molecule type" value="Genomic_DNA"/>
</dbReference>
<feature type="compositionally biased region" description="Basic and acidic residues" evidence="2">
    <location>
        <begin position="480"/>
        <end position="493"/>
    </location>
</feature>
<dbReference type="SUPFAM" id="SSF51197">
    <property type="entry name" value="Clavaminate synthase-like"/>
    <property type="match status" value="1"/>
</dbReference>
<comment type="caution">
    <text evidence="5">The sequence shown here is derived from an EMBL/GenBank/DDBJ whole genome shotgun (WGS) entry which is preliminary data.</text>
</comment>
<dbReference type="Gene3D" id="2.60.120.590">
    <property type="entry name" value="Alpha-ketoglutarate-dependent dioxygenase AlkB-like"/>
    <property type="match status" value="1"/>
</dbReference>
<dbReference type="PROSITE" id="PS51471">
    <property type="entry name" value="FE2OG_OXY"/>
    <property type="match status" value="1"/>
</dbReference>
<feature type="compositionally biased region" description="Polar residues" evidence="2">
    <location>
        <begin position="420"/>
        <end position="433"/>
    </location>
</feature>
<dbReference type="InterPro" id="IPR005123">
    <property type="entry name" value="Oxoglu/Fe-dep_dioxygenase_dom"/>
</dbReference>
<feature type="compositionally biased region" description="Low complexity" evidence="2">
    <location>
        <begin position="752"/>
        <end position="766"/>
    </location>
</feature>
<dbReference type="InterPro" id="IPR036380">
    <property type="entry name" value="Isochorismatase-like_sf"/>
</dbReference>
<dbReference type="Gene3D" id="3.40.30.10">
    <property type="entry name" value="Glutaredoxin"/>
    <property type="match status" value="1"/>
</dbReference>
<feature type="compositionally biased region" description="Basic and acidic residues" evidence="2">
    <location>
        <begin position="395"/>
        <end position="405"/>
    </location>
</feature>
<dbReference type="GO" id="GO:0051213">
    <property type="term" value="F:dioxygenase activity"/>
    <property type="evidence" value="ECO:0007669"/>
    <property type="project" value="InterPro"/>
</dbReference>
<dbReference type="SUPFAM" id="SSF52499">
    <property type="entry name" value="Isochorismatase-like hydrolases"/>
    <property type="match status" value="1"/>
</dbReference>
<dbReference type="InterPro" id="IPR036282">
    <property type="entry name" value="Glutathione-S-Trfase_C_sf"/>
</dbReference>
<dbReference type="Proteomes" id="UP000249619">
    <property type="component" value="Unassembled WGS sequence"/>
</dbReference>
<dbReference type="InterPro" id="IPR032854">
    <property type="entry name" value="ALKBH3"/>
</dbReference>
<sequence>MADEMQESQMSPKMLALTNLVSQNQPKFQTHQALLVVGLQNDFVLPDGRLPVNTKTGFLDRIQALIPKFRELSGNVIWVKTLYEADRIATGPDTGEGDALVVSGLIEGDESSADVGDDDLAKETASLPAPSRSSKHKQRALDLLKRVSARRKALPKEVAKASVEEDEELFLLKSEKRTPACVPDTPGAEFADFVAKQMELPADVVTRTTNYSAFQGTNLLITLRARLVTELFICGCMTNVSVLATVVDASRHGIKIYVVEDCLGFRKESRHQLALKRMEDFFDALVNSEEILEMEVPEAPQKPPMSSKDANIALREAAKTVEALMGKMSLAEEETASKPTEKSAAGRTKERSDEEFADMLVKGATVPDEEEAKPKLVKTKIRMRSGKTRKRKKKGKEEGESKEETLETIGEPGVTEHDGTANSTPPTTETATPISEKPADSQRISQVARAESVADLREKDKKPHALKNVASVPVMSNQSGDDKERTRLSDFSHRVRQPFSRAPKSESGSDTKRESVHSSKAPSTNSKQEEKETERPPVVIAQSAPTAQSEPPVELNQDSKAPSSTPATSAQDSAMGKPPKLHSLATLPFLGPGDHIAEGDSKIIHDFFPTDLFHPSDRSKPLKDLIFMQLYNEVQWQKMLHQQGEVPRLVCCQGAFGDDGSMPVYRHPADQTLPLLHFSPKVQVIRKQVEKLVGHPLNHVLIQLYRSGADFISEHSDKTLDIVKGSSIVNVSFGAQRTMRLRKKKPQPHPASEPTESSTGTGTSTRETQRVAMPHNSMFVLGLASNAKWLHGIQPDKRDPLERSAPETSNNGMRISLTFRHIGTFLDAKSRSIWGQGATSAAQRDAADVINGDDEDTKRLVTAFSRENHDAEFDWEDWYGDGFDVLHLHSTAVGGDVPLLFACSDEVENAQVAIALAECKIGFTRVEAAGMMGGGGRRVMFRDVDVVHTEIVSAEQILLYLDRYHPLDTSPSSNAVTATAYGALAMADAILAAWRSLNASSSGSDGGRAEENEEELRSLLQQLQESVETHGGPFIAGSRFSIADCAVWPLVDVLVAQWTGWNTQAFAELDKWYKGCWKRKACVKKVRERLAVPCRSVGGDA</sequence>
<feature type="domain" description="GST C-terminal" evidence="3">
    <location>
        <begin position="977"/>
        <end position="1094"/>
    </location>
</feature>
<dbReference type="InterPro" id="IPR000868">
    <property type="entry name" value="Isochorismatase-like_dom"/>
</dbReference>
<dbReference type="GO" id="GO:0006307">
    <property type="term" value="P:DNA alkylation repair"/>
    <property type="evidence" value="ECO:0007669"/>
    <property type="project" value="InterPro"/>
</dbReference>
<accession>A0A364MTN7</accession>
<keyword evidence="6" id="KW-1185">Reference proteome</keyword>
<feature type="compositionally biased region" description="Basic and acidic residues" evidence="2">
    <location>
        <begin position="503"/>
        <end position="517"/>
    </location>
</feature>
<evidence type="ECO:0000259" key="3">
    <source>
        <dbReference type="PROSITE" id="PS50405"/>
    </source>
</evidence>
<feature type="compositionally biased region" description="Low complexity" evidence="2">
    <location>
        <begin position="558"/>
        <end position="574"/>
    </location>
</feature>
<dbReference type="AlphaFoldDB" id="A0A364MTN7"/>
<dbReference type="Pfam" id="PF00043">
    <property type="entry name" value="GST_C"/>
    <property type="match status" value="1"/>
</dbReference>
<dbReference type="PROSITE" id="PS50405">
    <property type="entry name" value="GST_CTER"/>
    <property type="match status" value="1"/>
</dbReference>
<evidence type="ECO:0000256" key="2">
    <source>
        <dbReference type="SAM" id="MobiDB-lite"/>
    </source>
</evidence>
<gene>
    <name evidence="5" type="ORF">DDE83_008466</name>
</gene>
<evidence type="ECO:0000313" key="5">
    <source>
        <dbReference type="EMBL" id="RAR02769.1"/>
    </source>
</evidence>
<dbReference type="STRING" id="183478.A0A364MTN7"/>
<dbReference type="InterPro" id="IPR004046">
    <property type="entry name" value="GST_C"/>
</dbReference>
<dbReference type="Pfam" id="PF00857">
    <property type="entry name" value="Isochorismatase"/>
    <property type="match status" value="1"/>
</dbReference>
<reference evidence="6" key="1">
    <citation type="submission" date="2018-05" db="EMBL/GenBank/DDBJ databases">
        <title>Draft genome sequence of Stemphylium lycopersici strain CIDEFI 213.</title>
        <authorList>
            <person name="Medina R."/>
            <person name="Franco M.E.E."/>
            <person name="Lucentini C.G."/>
            <person name="Saparrat M.C.N."/>
            <person name="Balatti P.A."/>
        </authorList>
    </citation>
    <scope>NUCLEOTIDE SEQUENCE [LARGE SCALE GENOMIC DNA]</scope>
    <source>
        <strain evidence="6">CIDEFI 213</strain>
    </source>
</reference>